<evidence type="ECO:0000313" key="3">
    <source>
        <dbReference type="Proteomes" id="UP000006316"/>
    </source>
</evidence>
<dbReference type="Proteomes" id="UP000006316">
    <property type="component" value="Unassembled WGS sequence"/>
</dbReference>
<comment type="caution">
    <text evidence="2">The sequence shown here is derived from an EMBL/GenBank/DDBJ whole genome shotgun (WGS) entry which is preliminary data.</text>
</comment>
<name>K6DRR1_9BACI</name>
<dbReference type="eggNOG" id="COG0316">
    <property type="taxonomic scope" value="Bacteria"/>
</dbReference>
<sequence>MKVTITKSAAEVLNKKIGDQQGYLKIQYVTEGLACGSGIPTLLFISSKDETKDVLFETSFRPVIVEKSQMINFDEDLTIDYSDSVNSFQLKSPQQIVNGRMSFIM</sequence>
<dbReference type="RefSeq" id="WP_007083770.1">
    <property type="nucleotide sequence ID" value="NZ_AJLS01000035.1"/>
</dbReference>
<keyword evidence="3" id="KW-1185">Reference proteome</keyword>
<dbReference type="InterPro" id="IPR000361">
    <property type="entry name" value="ATAP_core_dom"/>
</dbReference>
<proteinExistence type="predicted"/>
<dbReference type="PATRIC" id="fig|1117379.3.peg.752"/>
<accession>K6DRR1</accession>
<gene>
    <name evidence="2" type="ORF">BABA_03664</name>
</gene>
<dbReference type="Gene3D" id="2.60.300.12">
    <property type="entry name" value="HesB-like domain"/>
    <property type="match status" value="1"/>
</dbReference>
<dbReference type="EMBL" id="AJLS01000035">
    <property type="protein sequence ID" value="EKN70928.1"/>
    <property type="molecule type" value="Genomic_DNA"/>
</dbReference>
<dbReference type="Pfam" id="PF01521">
    <property type="entry name" value="Fe-S_biosyn"/>
    <property type="match status" value="1"/>
</dbReference>
<dbReference type="InterPro" id="IPR035903">
    <property type="entry name" value="HesB-like_dom_sf"/>
</dbReference>
<evidence type="ECO:0000259" key="1">
    <source>
        <dbReference type="Pfam" id="PF01521"/>
    </source>
</evidence>
<dbReference type="STRING" id="1117379.BABA_03664"/>
<protein>
    <recommendedName>
        <fullName evidence="1">Core domain-containing protein</fullName>
    </recommendedName>
</protein>
<dbReference type="SUPFAM" id="SSF89360">
    <property type="entry name" value="HesB-like domain"/>
    <property type="match status" value="1"/>
</dbReference>
<evidence type="ECO:0000313" key="2">
    <source>
        <dbReference type="EMBL" id="EKN70928.1"/>
    </source>
</evidence>
<dbReference type="AlphaFoldDB" id="K6DRR1"/>
<feature type="domain" description="Core" evidence="1">
    <location>
        <begin position="1"/>
        <end position="103"/>
    </location>
</feature>
<reference evidence="2 3" key="1">
    <citation type="journal article" date="2012" name="Front. Microbiol.">
        <title>Redundancy and modularity in membrane-associated dissimilatory nitrate reduction in Bacillus.</title>
        <authorList>
            <person name="Heylen K."/>
            <person name="Keltjens J."/>
        </authorList>
    </citation>
    <scope>NUCLEOTIDE SEQUENCE [LARGE SCALE GENOMIC DNA]</scope>
    <source>
        <strain evidence="3">LMG 21833T</strain>
    </source>
</reference>
<organism evidence="2 3">
    <name type="scientific">Neobacillus bataviensis LMG 21833</name>
    <dbReference type="NCBI Taxonomy" id="1117379"/>
    <lineage>
        <taxon>Bacteria</taxon>
        <taxon>Bacillati</taxon>
        <taxon>Bacillota</taxon>
        <taxon>Bacilli</taxon>
        <taxon>Bacillales</taxon>
        <taxon>Bacillaceae</taxon>
        <taxon>Neobacillus</taxon>
    </lineage>
</organism>